<feature type="domain" description="VanZ-like" evidence="2">
    <location>
        <begin position="50"/>
        <end position="191"/>
    </location>
</feature>
<keyword evidence="1" id="KW-1133">Transmembrane helix</keyword>
<evidence type="ECO:0000259" key="2">
    <source>
        <dbReference type="Pfam" id="PF04892"/>
    </source>
</evidence>
<accession>A0A089NHV6</accession>
<dbReference type="HOGENOM" id="CLU_042608_1_0_9"/>
<name>A0A089NHV6_9BACL</name>
<dbReference type="Pfam" id="PF04892">
    <property type="entry name" value="VanZ"/>
    <property type="match status" value="1"/>
</dbReference>
<dbReference type="eggNOG" id="COG4767">
    <property type="taxonomic scope" value="Bacteria"/>
</dbReference>
<dbReference type="STRING" id="189425.PGRAT_14165"/>
<keyword evidence="1" id="KW-0472">Membrane</keyword>
<feature type="transmembrane region" description="Helical" evidence="1">
    <location>
        <begin position="220"/>
        <end position="239"/>
    </location>
</feature>
<evidence type="ECO:0000313" key="4">
    <source>
        <dbReference type="Proteomes" id="UP000029500"/>
    </source>
</evidence>
<dbReference type="PANTHER" id="PTHR36834:SF1">
    <property type="entry name" value="INTEGRAL MEMBRANE PROTEIN"/>
    <property type="match status" value="1"/>
</dbReference>
<reference evidence="3 4" key="1">
    <citation type="submission" date="2014-08" db="EMBL/GenBank/DDBJ databases">
        <title>Comparative genomics of the Paenibacillus odorifer group.</title>
        <authorList>
            <person name="den Bakker H.C."/>
            <person name="Tsai Y.-C."/>
            <person name="Martin N."/>
            <person name="Korlach J."/>
            <person name="Wiedmann M."/>
        </authorList>
    </citation>
    <scope>NUCLEOTIDE SEQUENCE [LARGE SCALE GENOMIC DNA]</scope>
    <source>
        <strain evidence="3 4">DSM 15220</strain>
    </source>
</reference>
<dbReference type="AlphaFoldDB" id="A0A089NHV6"/>
<feature type="transmembrane region" description="Helical" evidence="1">
    <location>
        <begin position="175"/>
        <end position="199"/>
    </location>
</feature>
<feature type="transmembrane region" description="Helical" evidence="1">
    <location>
        <begin position="322"/>
        <end position="341"/>
    </location>
</feature>
<feature type="transmembrane region" description="Helical" evidence="1">
    <location>
        <begin position="6"/>
        <end position="29"/>
    </location>
</feature>
<gene>
    <name evidence="3" type="ORF">PGRAT_14165</name>
</gene>
<dbReference type="RefSeq" id="WP_025704200.1">
    <property type="nucleotide sequence ID" value="NZ_CP009287.1"/>
</dbReference>
<feature type="transmembrane region" description="Helical" evidence="1">
    <location>
        <begin position="112"/>
        <end position="133"/>
    </location>
</feature>
<feature type="transmembrane region" description="Helical" evidence="1">
    <location>
        <begin position="291"/>
        <end position="310"/>
    </location>
</feature>
<dbReference type="PANTHER" id="PTHR36834">
    <property type="entry name" value="MEMBRANE PROTEIN-RELATED"/>
    <property type="match status" value="1"/>
</dbReference>
<proteinExistence type="predicted"/>
<organism evidence="3 4">
    <name type="scientific">Paenibacillus graminis</name>
    <dbReference type="NCBI Taxonomy" id="189425"/>
    <lineage>
        <taxon>Bacteria</taxon>
        <taxon>Bacillati</taxon>
        <taxon>Bacillota</taxon>
        <taxon>Bacilli</taxon>
        <taxon>Bacillales</taxon>
        <taxon>Paenibacillaceae</taxon>
        <taxon>Paenibacillus</taxon>
    </lineage>
</organism>
<sequence>MFQSYLFPISYAFMSFPVAALVFTLPFLVVQYRRHGYINKIRAIVLYLLLLYLLNAFYLIMLPMPASRHNAAPTGSIIQHIPLQFIQEIRRNSNIDPGNFLSYFSIFRQRDFLLAAFNVVLTVPFGLFLGYYFRTRWVVCILLSFGLSLLFEVTQITGIYGFFDHPYRIFDVDDLITNTLGGILGYRIALWISALLPRIEQLDSKVDHSAKRVTYTRRGIAWMLDLPIWMIPFLTLQSWQLQGAYWITTAVYFILLPCCTGGRTFGKWVVRIRISSRDGCNRLWGLTVRYVLQYGVLIGANVFLTTPSLLTSLPGPWTGIPYTLVMLLDFMFLVHLIIRVFKRNPLLVYEQWSKTQNQITWPHKQQTSAENLADNSI</sequence>
<dbReference type="EMBL" id="CP009287">
    <property type="protein sequence ID" value="AIQ68639.1"/>
    <property type="molecule type" value="Genomic_DNA"/>
</dbReference>
<protein>
    <submittedName>
        <fullName evidence="3">Teicoplanin resistance protein VanZ</fullName>
    </submittedName>
</protein>
<dbReference type="OrthoDB" id="4822551at2"/>
<feature type="transmembrane region" description="Helical" evidence="1">
    <location>
        <begin position="140"/>
        <end position="163"/>
    </location>
</feature>
<dbReference type="KEGG" id="pgm:PGRAT_14165"/>
<dbReference type="InterPro" id="IPR006976">
    <property type="entry name" value="VanZ-like"/>
</dbReference>
<evidence type="ECO:0000313" key="3">
    <source>
        <dbReference type="EMBL" id="AIQ68639.1"/>
    </source>
</evidence>
<feature type="transmembrane region" description="Helical" evidence="1">
    <location>
        <begin position="41"/>
        <end position="61"/>
    </location>
</feature>
<keyword evidence="4" id="KW-1185">Reference proteome</keyword>
<feature type="transmembrane region" description="Helical" evidence="1">
    <location>
        <begin position="245"/>
        <end position="270"/>
    </location>
</feature>
<keyword evidence="1" id="KW-0812">Transmembrane</keyword>
<dbReference type="InterPro" id="IPR053150">
    <property type="entry name" value="Teicoplanin_resist-assoc"/>
</dbReference>
<dbReference type="Proteomes" id="UP000029500">
    <property type="component" value="Chromosome"/>
</dbReference>
<evidence type="ECO:0000256" key="1">
    <source>
        <dbReference type="SAM" id="Phobius"/>
    </source>
</evidence>